<sequence>MLRRASHHSLGTHPTGHPGQALCSPRCAVGEVPVPPTAPPSPGYYHVLYKGLAQAQAAWHGETYCLTGGYRVYEDAQLPTPAKAAQEMPAPSGTPKRQRVQEESDQDLGCPSAKIPCLKLKHGGKG</sequence>
<feature type="region of interest" description="Disordered" evidence="1">
    <location>
        <begin position="1"/>
        <end position="20"/>
    </location>
</feature>
<dbReference type="Proteomes" id="UP000694415">
    <property type="component" value="Unplaced"/>
</dbReference>
<evidence type="ECO:0000313" key="3">
    <source>
        <dbReference type="Proteomes" id="UP000694415"/>
    </source>
</evidence>
<accession>A0A8C6MS61</accession>
<dbReference type="GeneTree" id="ENSGT00740000117161"/>
<organism evidence="2 3">
    <name type="scientific">Mus spicilegus</name>
    <name type="common">Mound-building mouse</name>
    <dbReference type="NCBI Taxonomy" id="10103"/>
    <lineage>
        <taxon>Eukaryota</taxon>
        <taxon>Metazoa</taxon>
        <taxon>Chordata</taxon>
        <taxon>Craniata</taxon>
        <taxon>Vertebrata</taxon>
        <taxon>Euteleostomi</taxon>
        <taxon>Mammalia</taxon>
        <taxon>Eutheria</taxon>
        <taxon>Euarchontoglires</taxon>
        <taxon>Glires</taxon>
        <taxon>Rodentia</taxon>
        <taxon>Myomorpha</taxon>
        <taxon>Muroidea</taxon>
        <taxon>Muridae</taxon>
        <taxon>Murinae</taxon>
        <taxon>Mus</taxon>
        <taxon>Mus</taxon>
    </lineage>
</organism>
<proteinExistence type="predicted"/>
<reference evidence="2" key="1">
    <citation type="submission" date="2025-08" db="UniProtKB">
        <authorList>
            <consortium name="Ensembl"/>
        </authorList>
    </citation>
    <scope>IDENTIFICATION</scope>
</reference>
<keyword evidence="3" id="KW-1185">Reference proteome</keyword>
<reference evidence="2" key="2">
    <citation type="submission" date="2025-09" db="UniProtKB">
        <authorList>
            <consortium name="Ensembl"/>
        </authorList>
    </citation>
    <scope>IDENTIFICATION</scope>
</reference>
<feature type="region of interest" description="Disordered" evidence="1">
    <location>
        <begin position="81"/>
        <end position="111"/>
    </location>
</feature>
<protein>
    <submittedName>
        <fullName evidence="2">Uncharacterized protein</fullName>
    </submittedName>
</protein>
<evidence type="ECO:0000313" key="2">
    <source>
        <dbReference type="Ensembl" id="ENSMSIP00000008904.1"/>
    </source>
</evidence>
<evidence type="ECO:0000256" key="1">
    <source>
        <dbReference type="SAM" id="MobiDB-lite"/>
    </source>
</evidence>
<dbReference type="AlphaFoldDB" id="A0A8C6MS61"/>
<dbReference type="Ensembl" id="ENSMSIT00000011359.1">
    <property type="protein sequence ID" value="ENSMSIP00000008904.1"/>
    <property type="gene ID" value="ENSMSIG00000007923.1"/>
</dbReference>
<name>A0A8C6MS61_MUSSI</name>